<accession>A0ABQ9YJR8</accession>
<comment type="caution">
    <text evidence="1">The sequence shown here is derived from an EMBL/GenBank/DDBJ whole genome shotgun (WGS) entry which is preliminary data.</text>
</comment>
<proteinExistence type="predicted"/>
<sequence length="588" mass="67025">MLLESVIRKAALPADPHANNCEYVFDTTGHAYLGLDIHPSFSPLAQVFNPDNSGLVYGPDDKLLAQRFQEFLDADFSQEIRQISMIFTETNLKLHHPSHLNDWMQYSKPFQPFFCILAGYRHTPPTTLSFLHNPTFVSKFHNLTLSFLEANPGPSGYKFRPSSIFPHPFTLSSIKDPNCNYLLRTLLTTLCTFAPASSIPMTFRLAPPSVLQDLKDTLHRSPFSHRKPRPFLVPLSEPQQLDDGTIYLKILGNVMPLSEFTNFLVSGRIPVSSQTVIVWCIECILGVESRFNLRLANSPLQPDDIFVDSLFRFLIRGHGVGLCPLPSLPASPKTEQSTYSLSSEIEHVSKYFDELITILSKHHLILVPTINTTDFFHTLRLSAISSLVETTHLPSVILEDLNFFPSIQSPSPNHLPSQRLQPPDQWISVIVRELKDWYRGKLNSDFDKDLLKDSLSQVISQLLSKYRPLFDNSERSHWDGFRDTLARRATGGRKEPDTMFLADDIYKPARSSILTESQIYFYYLREIDRFVSDPTIPRSSEDQNSEAKTASFHAEVISYSSDFHAAPRWERDSHGQKFSVFLSRNTER</sequence>
<organism evidence="1 2">
    <name type="scientific">Blattamonas nauphoetae</name>
    <dbReference type="NCBI Taxonomy" id="2049346"/>
    <lineage>
        <taxon>Eukaryota</taxon>
        <taxon>Metamonada</taxon>
        <taxon>Preaxostyla</taxon>
        <taxon>Oxymonadida</taxon>
        <taxon>Blattamonas</taxon>
    </lineage>
</organism>
<gene>
    <name evidence="1" type="ORF">BLNAU_1069</name>
</gene>
<reference evidence="1 2" key="1">
    <citation type="journal article" date="2022" name="bioRxiv">
        <title>Genomics of Preaxostyla Flagellates Illuminates Evolutionary Transitions and the Path Towards Mitochondrial Loss.</title>
        <authorList>
            <person name="Novak L.V.F."/>
            <person name="Treitli S.C."/>
            <person name="Pyrih J."/>
            <person name="Halakuc P."/>
            <person name="Pipaliya S.V."/>
            <person name="Vacek V."/>
            <person name="Brzon O."/>
            <person name="Soukal P."/>
            <person name="Eme L."/>
            <person name="Dacks J.B."/>
            <person name="Karnkowska A."/>
            <person name="Elias M."/>
            <person name="Hampl V."/>
        </authorList>
    </citation>
    <scope>NUCLEOTIDE SEQUENCE [LARGE SCALE GENOMIC DNA]</scope>
    <source>
        <strain evidence="1">NAU3</strain>
        <tissue evidence="1">Gut</tissue>
    </source>
</reference>
<dbReference type="Proteomes" id="UP001281761">
    <property type="component" value="Unassembled WGS sequence"/>
</dbReference>
<protein>
    <submittedName>
        <fullName evidence="1">Uncharacterized protein</fullName>
    </submittedName>
</protein>
<evidence type="ECO:0000313" key="2">
    <source>
        <dbReference type="Proteomes" id="UP001281761"/>
    </source>
</evidence>
<dbReference type="EMBL" id="JARBJD010000004">
    <property type="protein sequence ID" value="KAK2963988.1"/>
    <property type="molecule type" value="Genomic_DNA"/>
</dbReference>
<keyword evidence="2" id="KW-1185">Reference proteome</keyword>
<evidence type="ECO:0000313" key="1">
    <source>
        <dbReference type="EMBL" id="KAK2963988.1"/>
    </source>
</evidence>
<name>A0ABQ9YJR8_9EUKA</name>